<organism evidence="2 3">
    <name type="scientific">Oncorhynchus kisutch</name>
    <name type="common">Coho salmon</name>
    <name type="synonym">Salmo kisutch</name>
    <dbReference type="NCBI Taxonomy" id="8019"/>
    <lineage>
        <taxon>Eukaryota</taxon>
        <taxon>Metazoa</taxon>
        <taxon>Chordata</taxon>
        <taxon>Craniata</taxon>
        <taxon>Vertebrata</taxon>
        <taxon>Euteleostomi</taxon>
        <taxon>Actinopterygii</taxon>
        <taxon>Neopterygii</taxon>
        <taxon>Teleostei</taxon>
        <taxon>Protacanthopterygii</taxon>
        <taxon>Salmoniformes</taxon>
        <taxon>Salmonidae</taxon>
        <taxon>Salmoninae</taxon>
        <taxon>Oncorhynchus</taxon>
    </lineage>
</organism>
<dbReference type="SUPFAM" id="SSF53850">
    <property type="entry name" value="Periplasmic binding protein-like II"/>
    <property type="match status" value="1"/>
</dbReference>
<dbReference type="SMART" id="SM00079">
    <property type="entry name" value="PBPe"/>
    <property type="match status" value="1"/>
</dbReference>
<keyword evidence="3" id="KW-1185">Reference proteome</keyword>
<name>A0A8C7GWK9_ONCKI</name>
<feature type="domain" description="Ionotropic glutamate receptor C-terminal" evidence="1">
    <location>
        <begin position="1"/>
        <end position="115"/>
    </location>
</feature>
<dbReference type="GeneTree" id="ENSGT00940000155610"/>
<protein>
    <recommendedName>
        <fullName evidence="1">Ionotropic glutamate receptor C-terminal domain-containing protein</fullName>
    </recommendedName>
</protein>
<dbReference type="AlphaFoldDB" id="A0A8C7GWK9"/>
<dbReference type="Ensembl" id="ENSOKIT00005052186.1">
    <property type="protein sequence ID" value="ENSOKIP00005049494.1"/>
    <property type="gene ID" value="ENSOKIG00005020804.1"/>
</dbReference>
<sequence>MESPIDSADDLAKQTKILYGVVEDGSTMTFFKKTKISTYDKMWEFMNSRRTSVIVKNIDTGIQRVLTSDYAFLMESTTIEFVTQRNCNLTQIGGLIDSKAYGVGTPMGNAYCPYSLYRLYRYYHLYRLLSTPFISPESPISPILPMLTISPITHFTFYLSMTMYIRASR</sequence>
<evidence type="ECO:0000313" key="3">
    <source>
        <dbReference type="Proteomes" id="UP000694557"/>
    </source>
</evidence>
<dbReference type="Proteomes" id="UP000694557">
    <property type="component" value="Unassembled WGS sequence"/>
</dbReference>
<dbReference type="GO" id="GO:0015276">
    <property type="term" value="F:ligand-gated monoatomic ion channel activity"/>
    <property type="evidence" value="ECO:0007669"/>
    <property type="project" value="InterPro"/>
</dbReference>
<dbReference type="Gene3D" id="3.40.190.10">
    <property type="entry name" value="Periplasmic binding protein-like II"/>
    <property type="match status" value="1"/>
</dbReference>
<dbReference type="InterPro" id="IPR001320">
    <property type="entry name" value="Iontro_rcpt_C"/>
</dbReference>
<accession>A0A8C7GWK9</accession>
<reference evidence="2" key="2">
    <citation type="submission" date="2025-09" db="UniProtKB">
        <authorList>
            <consortium name="Ensembl"/>
        </authorList>
    </citation>
    <scope>IDENTIFICATION</scope>
</reference>
<dbReference type="GO" id="GO:0016020">
    <property type="term" value="C:membrane"/>
    <property type="evidence" value="ECO:0007669"/>
    <property type="project" value="InterPro"/>
</dbReference>
<evidence type="ECO:0000313" key="2">
    <source>
        <dbReference type="Ensembl" id="ENSOKIP00005049494.1"/>
    </source>
</evidence>
<reference evidence="2" key="1">
    <citation type="submission" date="2025-08" db="UniProtKB">
        <authorList>
            <consortium name="Ensembl"/>
        </authorList>
    </citation>
    <scope>IDENTIFICATION</scope>
</reference>
<proteinExistence type="predicted"/>
<dbReference type="FunFam" id="3.40.190.10:FF:000240">
    <property type="entry name" value="Glutamate receptor ionotropic, kainate 2"/>
    <property type="match status" value="1"/>
</dbReference>
<evidence type="ECO:0000259" key="1">
    <source>
        <dbReference type="SMART" id="SM00079"/>
    </source>
</evidence>